<dbReference type="Proteomes" id="UP000178176">
    <property type="component" value="Unassembled WGS sequence"/>
</dbReference>
<name>A0A1F4YD21_9BACT</name>
<sequence>MGSLPGEVQKFLSGNNLATIATVSDDNDYPYVLPVFYVTDESGSLYFATHKDSKKLRNILSHPHIGVAITDPVNLMSLQLQGTATVVPQKYEMIQELLRAANERSENSFPPFMKIEAGSMEIAAFTVHWYRLASYSEKDAVFAEGTL</sequence>
<dbReference type="EMBL" id="MEXH01000029">
    <property type="protein sequence ID" value="OGC91758.1"/>
    <property type="molecule type" value="Genomic_DNA"/>
</dbReference>
<proteinExistence type="predicted"/>
<evidence type="ECO:0000259" key="1">
    <source>
        <dbReference type="Pfam" id="PF01243"/>
    </source>
</evidence>
<gene>
    <name evidence="2" type="ORF">A2876_01455</name>
</gene>
<dbReference type="Pfam" id="PF01243">
    <property type="entry name" value="PNPOx_N"/>
    <property type="match status" value="1"/>
</dbReference>
<organism evidence="2 3">
    <name type="scientific">Candidatus Amesbacteria bacterium RIFCSPHIGHO2_01_FULL_48_32b</name>
    <dbReference type="NCBI Taxonomy" id="1797253"/>
    <lineage>
        <taxon>Bacteria</taxon>
        <taxon>Candidatus Amesiibacteriota</taxon>
    </lineage>
</organism>
<evidence type="ECO:0000313" key="3">
    <source>
        <dbReference type="Proteomes" id="UP000178176"/>
    </source>
</evidence>
<dbReference type="AlphaFoldDB" id="A0A1F4YD21"/>
<dbReference type="InterPro" id="IPR011576">
    <property type="entry name" value="Pyridox_Oxase_N"/>
</dbReference>
<reference evidence="2 3" key="1">
    <citation type="journal article" date="2016" name="Nat. Commun.">
        <title>Thousands of microbial genomes shed light on interconnected biogeochemical processes in an aquifer system.</title>
        <authorList>
            <person name="Anantharaman K."/>
            <person name="Brown C.T."/>
            <person name="Hug L.A."/>
            <person name="Sharon I."/>
            <person name="Castelle C.J."/>
            <person name="Probst A.J."/>
            <person name="Thomas B.C."/>
            <person name="Singh A."/>
            <person name="Wilkins M.J."/>
            <person name="Karaoz U."/>
            <person name="Brodie E.L."/>
            <person name="Williams K.H."/>
            <person name="Hubbard S.S."/>
            <person name="Banfield J.F."/>
        </authorList>
    </citation>
    <scope>NUCLEOTIDE SEQUENCE [LARGE SCALE GENOMIC DNA]</scope>
</reference>
<protein>
    <recommendedName>
        <fullName evidence="1">Pyridoxamine 5'-phosphate oxidase N-terminal domain-containing protein</fullName>
    </recommendedName>
</protein>
<dbReference type="Gene3D" id="2.30.110.10">
    <property type="entry name" value="Electron Transport, Fmn-binding Protein, Chain A"/>
    <property type="match status" value="1"/>
</dbReference>
<dbReference type="SUPFAM" id="SSF50475">
    <property type="entry name" value="FMN-binding split barrel"/>
    <property type="match status" value="1"/>
</dbReference>
<comment type="caution">
    <text evidence="2">The sequence shown here is derived from an EMBL/GenBank/DDBJ whole genome shotgun (WGS) entry which is preliminary data.</text>
</comment>
<evidence type="ECO:0000313" key="2">
    <source>
        <dbReference type="EMBL" id="OGC91758.1"/>
    </source>
</evidence>
<accession>A0A1F4YD21</accession>
<feature type="domain" description="Pyridoxamine 5'-phosphate oxidase N-terminal" evidence="1">
    <location>
        <begin position="5"/>
        <end position="114"/>
    </location>
</feature>
<dbReference type="InterPro" id="IPR012349">
    <property type="entry name" value="Split_barrel_FMN-bd"/>
</dbReference>